<evidence type="ECO:0000313" key="1">
    <source>
        <dbReference type="EMBL" id="WIM67621.1"/>
    </source>
</evidence>
<organism evidence="1 2">
    <name type="scientific">Corynebacterium breve</name>
    <dbReference type="NCBI Taxonomy" id="3049799"/>
    <lineage>
        <taxon>Bacteria</taxon>
        <taxon>Bacillati</taxon>
        <taxon>Actinomycetota</taxon>
        <taxon>Actinomycetes</taxon>
        <taxon>Mycobacteriales</taxon>
        <taxon>Corynebacteriaceae</taxon>
        <taxon>Corynebacterium</taxon>
    </lineage>
</organism>
<protein>
    <submittedName>
        <fullName evidence="1">Uncharacterized protein</fullName>
    </submittedName>
</protein>
<dbReference type="EMBL" id="CP126969">
    <property type="protein sequence ID" value="WIM67621.1"/>
    <property type="molecule type" value="Genomic_DNA"/>
</dbReference>
<name>A0ABY8VD86_9CORY</name>
<dbReference type="RefSeq" id="WP_284824842.1">
    <property type="nucleotide sequence ID" value="NZ_CP126969.1"/>
</dbReference>
<evidence type="ECO:0000313" key="2">
    <source>
        <dbReference type="Proteomes" id="UP001225598"/>
    </source>
</evidence>
<gene>
    <name evidence="1" type="ORF">QP027_11130</name>
</gene>
<keyword evidence="2" id="KW-1185">Reference proteome</keyword>
<dbReference type="Proteomes" id="UP001225598">
    <property type="component" value="Chromosome"/>
</dbReference>
<sequence>MKFKVQSYSNAELEDRRRQLTEDLVSSEYAAIEGAPLTLRDIRDLASLGLLSEAERKIYDELRRVELLLGE</sequence>
<proteinExistence type="predicted"/>
<reference evidence="1 2" key="1">
    <citation type="submission" date="2023-05" db="EMBL/GenBank/DDBJ databases">
        <title>Corynebacterium suedekumii sp. nov. and Corynebacterium breve sp. nov. isolated from raw cow's milk.</title>
        <authorList>
            <person name="Baer M.K."/>
            <person name="Mehl L."/>
            <person name="Hellmuth R."/>
            <person name="Marke G."/>
            <person name="Lipski A."/>
        </authorList>
    </citation>
    <scope>NUCLEOTIDE SEQUENCE [LARGE SCALE GENOMIC DNA]</scope>
    <source>
        <strain evidence="1 2">R4</strain>
    </source>
</reference>
<accession>A0ABY8VD86</accession>